<dbReference type="CDD" id="cd02440">
    <property type="entry name" value="AdoMet_MTases"/>
    <property type="match status" value="1"/>
</dbReference>
<dbReference type="RefSeq" id="WP_145255482.1">
    <property type="nucleotide sequence ID" value="NZ_CP036279.1"/>
</dbReference>
<keyword evidence="3" id="KW-0489">Methyltransferase</keyword>
<dbReference type="InterPro" id="IPR013217">
    <property type="entry name" value="Methyltransf_12"/>
</dbReference>
<dbReference type="EMBL" id="CP036279">
    <property type="protein sequence ID" value="QDU60127.1"/>
    <property type="molecule type" value="Genomic_DNA"/>
</dbReference>
<keyword evidence="3" id="KW-0808">Transferase</keyword>
<feature type="chain" id="PRO_5022170621" evidence="1">
    <location>
        <begin position="21"/>
        <end position="235"/>
    </location>
</feature>
<dbReference type="GO" id="GO:0043770">
    <property type="term" value="F:demethylmenaquinone methyltransferase activity"/>
    <property type="evidence" value="ECO:0007669"/>
    <property type="project" value="UniProtKB-EC"/>
</dbReference>
<dbReference type="Pfam" id="PF08242">
    <property type="entry name" value="Methyltransf_12"/>
    <property type="match status" value="1"/>
</dbReference>
<proteinExistence type="predicted"/>
<sequence precursor="true">MRTFLWFLLAATVLVSPIIAQETAAPVTRQSVKPGINKPFLDPKLEVEEWIERFEVESREIVQAKDEILKELNLSPGQRIGDIGAGTGLFVAPFSRAVGEKGWVYAVDIVPRFVERYGKIIDILHLQNVTPVLCGQDDVRLPPGSIDVAFVCDVYHHFEYPDQSLASIHEALVPGGKLVVIDFERIPGKSREWLLGHVRAGKEVFREEVEKAGFHFVKEASIPTFEENYYLVFER</sequence>
<name>A0A518AZE8_9BACT</name>
<dbReference type="Proteomes" id="UP000317093">
    <property type="component" value="Chromosome"/>
</dbReference>
<dbReference type="EC" id="2.1.1.163" evidence="3"/>
<keyword evidence="1" id="KW-0732">Signal</keyword>
<dbReference type="InterPro" id="IPR029063">
    <property type="entry name" value="SAM-dependent_MTases_sf"/>
</dbReference>
<evidence type="ECO:0000259" key="2">
    <source>
        <dbReference type="Pfam" id="PF08242"/>
    </source>
</evidence>
<evidence type="ECO:0000313" key="3">
    <source>
        <dbReference type="EMBL" id="QDU60127.1"/>
    </source>
</evidence>
<keyword evidence="3" id="KW-0830">Ubiquinone</keyword>
<feature type="domain" description="Methyltransferase type 12" evidence="2">
    <location>
        <begin position="82"/>
        <end position="178"/>
    </location>
</feature>
<dbReference type="GO" id="GO:0032259">
    <property type="term" value="P:methylation"/>
    <property type="evidence" value="ECO:0007669"/>
    <property type="project" value="UniProtKB-KW"/>
</dbReference>
<keyword evidence="4" id="KW-1185">Reference proteome</keyword>
<protein>
    <submittedName>
        <fullName evidence="3">Ubiquinone/menaquinone biosynthesis C-methyltransferase UbiE</fullName>
        <ecNumber evidence="3">2.1.1.163</ecNumber>
    </submittedName>
</protein>
<accession>A0A518AZE8</accession>
<organism evidence="3 4">
    <name type="scientific">Kolteria novifilia</name>
    <dbReference type="NCBI Taxonomy" id="2527975"/>
    <lineage>
        <taxon>Bacteria</taxon>
        <taxon>Pseudomonadati</taxon>
        <taxon>Planctomycetota</taxon>
        <taxon>Planctomycetia</taxon>
        <taxon>Kolteriales</taxon>
        <taxon>Kolteriaceae</taxon>
        <taxon>Kolteria</taxon>
    </lineage>
</organism>
<reference evidence="3 4" key="1">
    <citation type="submission" date="2019-02" db="EMBL/GenBank/DDBJ databases">
        <title>Deep-cultivation of Planctomycetes and their phenomic and genomic characterization uncovers novel biology.</title>
        <authorList>
            <person name="Wiegand S."/>
            <person name="Jogler M."/>
            <person name="Boedeker C."/>
            <person name="Pinto D."/>
            <person name="Vollmers J."/>
            <person name="Rivas-Marin E."/>
            <person name="Kohn T."/>
            <person name="Peeters S.H."/>
            <person name="Heuer A."/>
            <person name="Rast P."/>
            <person name="Oberbeckmann S."/>
            <person name="Bunk B."/>
            <person name="Jeske O."/>
            <person name="Meyerdierks A."/>
            <person name="Storesund J.E."/>
            <person name="Kallscheuer N."/>
            <person name="Luecker S."/>
            <person name="Lage O.M."/>
            <person name="Pohl T."/>
            <person name="Merkel B.J."/>
            <person name="Hornburger P."/>
            <person name="Mueller R.-W."/>
            <person name="Bruemmer F."/>
            <person name="Labrenz M."/>
            <person name="Spormann A.M."/>
            <person name="Op den Camp H."/>
            <person name="Overmann J."/>
            <person name="Amann R."/>
            <person name="Jetten M.S.M."/>
            <person name="Mascher T."/>
            <person name="Medema M.H."/>
            <person name="Devos D.P."/>
            <person name="Kaster A.-K."/>
            <person name="Ovreas L."/>
            <person name="Rohde M."/>
            <person name="Galperin M.Y."/>
            <person name="Jogler C."/>
        </authorList>
    </citation>
    <scope>NUCLEOTIDE SEQUENCE [LARGE SCALE GENOMIC DNA]</scope>
    <source>
        <strain evidence="3 4">Pan216</strain>
    </source>
</reference>
<evidence type="ECO:0000256" key="1">
    <source>
        <dbReference type="SAM" id="SignalP"/>
    </source>
</evidence>
<dbReference type="Gene3D" id="3.40.50.150">
    <property type="entry name" value="Vaccinia Virus protein VP39"/>
    <property type="match status" value="1"/>
</dbReference>
<dbReference type="OrthoDB" id="9784101at2"/>
<feature type="signal peptide" evidence="1">
    <location>
        <begin position="1"/>
        <end position="20"/>
    </location>
</feature>
<evidence type="ECO:0000313" key="4">
    <source>
        <dbReference type="Proteomes" id="UP000317093"/>
    </source>
</evidence>
<gene>
    <name evidence="3" type="primary">ubiE_1</name>
    <name evidence="3" type="ORF">Pan216_09640</name>
</gene>
<dbReference type="KEGG" id="knv:Pan216_09640"/>
<dbReference type="SUPFAM" id="SSF53335">
    <property type="entry name" value="S-adenosyl-L-methionine-dependent methyltransferases"/>
    <property type="match status" value="1"/>
</dbReference>
<dbReference type="AlphaFoldDB" id="A0A518AZE8"/>